<gene>
    <name evidence="1" type="ORF">BZM27_06825</name>
</gene>
<keyword evidence="2" id="KW-1185">Reference proteome</keyword>
<dbReference type="EMBL" id="MWML01000015">
    <property type="protein sequence ID" value="TCG09223.1"/>
    <property type="molecule type" value="Genomic_DNA"/>
</dbReference>
<accession>A0A4R0XFD3</accession>
<protein>
    <submittedName>
        <fullName evidence="1">Uncharacterized protein</fullName>
    </submittedName>
</protein>
<evidence type="ECO:0000313" key="2">
    <source>
        <dbReference type="Proteomes" id="UP000294200"/>
    </source>
</evidence>
<dbReference type="AlphaFoldDB" id="A0A4R0XFD3"/>
<reference evidence="1 2" key="1">
    <citation type="submission" date="2017-02" db="EMBL/GenBank/DDBJ databases">
        <title>Paraburkholderia sophoroidis sp. nov. and Paraburkholderia steynii sp. nov. rhizobial symbionts of the fynbos legume Hypocalyptus sophoroides.</title>
        <authorList>
            <person name="Steenkamp E.T."/>
            <person name="Beukes C.W."/>
            <person name="Van Zyl E."/>
            <person name="Avontuur J."/>
            <person name="Chan W.Y."/>
            <person name="Hassen A."/>
            <person name="Palmer M."/>
            <person name="Mthombeni L."/>
            <person name="Phalane F."/>
            <person name="Sereme K."/>
            <person name="Venter S.N."/>
        </authorList>
    </citation>
    <scope>NUCLEOTIDE SEQUENCE [LARGE SCALE GENOMIC DNA]</scope>
    <source>
        <strain evidence="1 2">HC1.1ba</strain>
    </source>
</reference>
<proteinExistence type="predicted"/>
<organism evidence="1 2">
    <name type="scientific">Paraburkholderia steynii</name>
    <dbReference type="NCBI Taxonomy" id="1245441"/>
    <lineage>
        <taxon>Bacteria</taxon>
        <taxon>Pseudomonadati</taxon>
        <taxon>Pseudomonadota</taxon>
        <taxon>Betaproteobacteria</taxon>
        <taxon>Burkholderiales</taxon>
        <taxon>Burkholderiaceae</taxon>
        <taxon>Paraburkholderia</taxon>
    </lineage>
</organism>
<dbReference type="Proteomes" id="UP000294200">
    <property type="component" value="Unassembled WGS sequence"/>
</dbReference>
<sequence length="113" mass="12630">MGTCGRALLATARLERCEQDRLLLHVENFTRVTPTFIDIFINVPSLRLVEQDEPHTGFDQADEVFKTPAQNTPIFAHPLTNAMYVLLVPNNVNCIDRNGGGCYCINDGLIELL</sequence>
<name>A0A4R0XFD3_9BURK</name>
<comment type="caution">
    <text evidence="1">The sequence shown here is derived from an EMBL/GenBank/DDBJ whole genome shotgun (WGS) entry which is preliminary data.</text>
</comment>
<evidence type="ECO:0000313" key="1">
    <source>
        <dbReference type="EMBL" id="TCG09223.1"/>
    </source>
</evidence>